<dbReference type="OMA" id="GPNEVIN"/>
<dbReference type="AlphaFoldDB" id="M8AUK4"/>
<feature type="domain" description="DUF8040" evidence="8">
    <location>
        <begin position="403"/>
        <end position="482"/>
    </location>
</feature>
<keyword evidence="4" id="KW-0472">Membrane</keyword>
<name>M8AUK4_TRIUA</name>
<evidence type="ECO:0000259" key="8">
    <source>
        <dbReference type="Pfam" id="PF26138"/>
    </source>
</evidence>
<dbReference type="Pfam" id="PF12937">
    <property type="entry name" value="F-box-like"/>
    <property type="match status" value="1"/>
</dbReference>
<feature type="domain" description="DDE Tnp4" evidence="7">
    <location>
        <begin position="518"/>
        <end position="678"/>
    </location>
</feature>
<gene>
    <name evidence="9" type="ORF">TRIUR3_06816</name>
</gene>
<sequence length="991" mass="111598">MGRNSAEHRRQCPPRRHAPEDMASLPIPDELLAEIFVRLPTPADLVLASAACVSFRRVVADRSFLRQFRKLHAPPLLGFLGPHTGFDPAERPHPSASAASAVALAADFSFSFLPPPGPAHRWALWDVRDGRVLLRGMPLEDSHGVVFTETVVCDPLHRRYLMLPSIPDDVAATVEGPRPHSCEIFLVPEGGNEDDESTAAEETSFRVIWMGHYEDKLITYVFSSSTRQWQAIRSLTWTNLSAGSLSSTETTLFCQRQYAYGCFYWLPNSKHGIKMLVLNTRKMEFSVAEPPAEPKVCYRHITMVEAGEGRPGLVVLTYGPRGHIYTIWRNNNGSSSQWQKDKMVSKMNKRKRMARGAAVFVALAAMAVIVRAIIRKRRPRITYGPMHERDRIRYDFLNQKIWQSDVLCKNMLRFERAAFFRLCGILRDRNLLEDSPHLSVEQQLAMFLHTIGHNLRNRVVSANFGRSYGTTSIYFRKALHAIGELRNDYIRPPSLETPAKIAGNHRFDPYFKDCIGAIDGTHVRAGVTKDVEPSFRGRKAFTTQNVMAAVDFDLRFTYVLAGWEGSAHDATVLADALTRERGLQVPPGKYYLVDAGYGTKPGFLPPFRGMRYHLNEWGNNPVQNDKELFNLRHSSLRVTVERAFGSLKRRFKILDDAKPFFTFPVQVDIVIACCVLHNYALSQGIDEFIIPEVTWTTQPIRTSRQQLKMDNVEVTAASGNSGKSGVIVWTTSMTNTMLGFLADLVAKGKRTSSGFRETHLKQCAAVLNKQFKLTITSDQVRNHLKKWRKIWVRVVNLKNLSGALWDEDTCTIRLSDEHYAGHCMTHKPDAPFLNNPIEHYHAMATIFGTTGTKGMNARSGNDLLSIDVDDEENGEVNGEINTSPQVGESSDPKGPPKKKAKVVKVLEDPLGAILKDGFKLVAEALVKSGGDDDDIPDDLWDVVSCLKEFDEEHLAHYYAHLVDNPKTARAFMKLSETNKSVWVSRYVKKNF</sequence>
<dbReference type="InterPro" id="IPR036047">
    <property type="entry name" value="F-box-like_dom_sf"/>
</dbReference>
<dbReference type="Pfam" id="PF13359">
    <property type="entry name" value="DDE_Tnp_4"/>
    <property type="match status" value="1"/>
</dbReference>
<evidence type="ECO:0000313" key="9">
    <source>
        <dbReference type="EMBL" id="EMS68915.1"/>
    </source>
</evidence>
<keyword evidence="4" id="KW-0812">Transmembrane</keyword>
<evidence type="ECO:0000256" key="2">
    <source>
        <dbReference type="ARBA" id="ARBA00022723"/>
    </source>
</evidence>
<dbReference type="SUPFAM" id="SSF81383">
    <property type="entry name" value="F-box domain"/>
    <property type="match status" value="1"/>
</dbReference>
<dbReference type="InterPro" id="IPR024752">
    <property type="entry name" value="Myb/SANT-like_dom"/>
</dbReference>
<keyword evidence="4" id="KW-1133">Transmembrane helix</keyword>
<feature type="domain" description="F-box" evidence="6">
    <location>
        <begin position="27"/>
        <end position="66"/>
    </location>
</feature>
<dbReference type="GO" id="GO:0046872">
    <property type="term" value="F:metal ion binding"/>
    <property type="evidence" value="ECO:0007669"/>
    <property type="project" value="UniProtKB-KW"/>
</dbReference>
<dbReference type="InterPro" id="IPR027806">
    <property type="entry name" value="HARBI1_dom"/>
</dbReference>
<protein>
    <submittedName>
        <fullName evidence="9">Putative nuclease HARBI1</fullName>
    </submittedName>
</protein>
<dbReference type="Pfam" id="PF26138">
    <property type="entry name" value="DUF8040"/>
    <property type="match status" value="1"/>
</dbReference>
<evidence type="ECO:0000259" key="5">
    <source>
        <dbReference type="Pfam" id="PF12776"/>
    </source>
</evidence>
<feature type="region of interest" description="Disordered" evidence="3">
    <location>
        <begin position="873"/>
        <end position="899"/>
    </location>
</feature>
<feature type="compositionally biased region" description="Polar residues" evidence="3">
    <location>
        <begin position="879"/>
        <end position="888"/>
    </location>
</feature>
<reference evidence="9" key="1">
    <citation type="journal article" date="2013" name="Nature">
        <title>Draft genome of the wheat A-genome progenitor Triticum urartu.</title>
        <authorList>
            <person name="Ling H.Q."/>
            <person name="Zhao S."/>
            <person name="Liu D."/>
            <person name="Wang J."/>
            <person name="Sun H."/>
            <person name="Zhang C."/>
            <person name="Fan H."/>
            <person name="Li D."/>
            <person name="Dong L."/>
            <person name="Tao Y."/>
            <person name="Gao C."/>
            <person name="Wu H."/>
            <person name="Li Y."/>
            <person name="Cui Y."/>
            <person name="Guo X."/>
            <person name="Zheng S."/>
            <person name="Wang B."/>
            <person name="Yu K."/>
            <person name="Liang Q."/>
            <person name="Yang W."/>
            <person name="Lou X."/>
            <person name="Chen J."/>
            <person name="Feng M."/>
            <person name="Jian J."/>
            <person name="Zhang X."/>
            <person name="Luo G."/>
            <person name="Jiang Y."/>
            <person name="Liu J."/>
            <person name="Wang Z."/>
            <person name="Sha Y."/>
            <person name="Zhang B."/>
            <person name="Wu H."/>
            <person name="Tang D."/>
            <person name="Shen Q."/>
            <person name="Xue P."/>
            <person name="Zou S."/>
            <person name="Wang X."/>
            <person name="Liu X."/>
            <person name="Wang F."/>
            <person name="Yang Y."/>
            <person name="An X."/>
            <person name="Dong Z."/>
            <person name="Zhang K."/>
            <person name="Zhang X."/>
            <person name="Luo M.C."/>
            <person name="Dvorak J."/>
            <person name="Tong Y."/>
            <person name="Wang J."/>
            <person name="Yang H."/>
            <person name="Li Z."/>
            <person name="Wang D."/>
            <person name="Zhang A."/>
            <person name="Wang J."/>
        </authorList>
    </citation>
    <scope>NUCLEOTIDE SEQUENCE</scope>
</reference>
<accession>M8AUK4</accession>
<feature type="region of interest" description="Disordered" evidence="3">
    <location>
        <begin position="1"/>
        <end position="23"/>
    </location>
</feature>
<evidence type="ECO:0000259" key="6">
    <source>
        <dbReference type="Pfam" id="PF12937"/>
    </source>
</evidence>
<evidence type="ECO:0000256" key="3">
    <source>
        <dbReference type="SAM" id="MobiDB-lite"/>
    </source>
</evidence>
<keyword evidence="2" id="KW-0479">Metal-binding</keyword>
<feature type="transmembrane region" description="Helical" evidence="4">
    <location>
        <begin position="353"/>
        <end position="374"/>
    </location>
</feature>
<feature type="compositionally biased region" description="Basic and acidic residues" evidence="3">
    <location>
        <begin position="1"/>
        <end position="10"/>
    </location>
</feature>
<evidence type="ECO:0000256" key="4">
    <source>
        <dbReference type="SAM" id="Phobius"/>
    </source>
</evidence>
<dbReference type="Gene3D" id="1.20.1280.50">
    <property type="match status" value="1"/>
</dbReference>
<evidence type="ECO:0000256" key="1">
    <source>
        <dbReference type="ARBA" id="ARBA00001968"/>
    </source>
</evidence>
<dbReference type="InterPro" id="IPR001810">
    <property type="entry name" value="F-box_dom"/>
</dbReference>
<feature type="domain" description="Myb/SANT-like" evidence="5">
    <location>
        <begin position="729"/>
        <end position="818"/>
    </location>
</feature>
<dbReference type="eggNOG" id="KOG4585">
    <property type="taxonomic scope" value="Eukaryota"/>
</dbReference>
<evidence type="ECO:0000259" key="7">
    <source>
        <dbReference type="Pfam" id="PF13359"/>
    </source>
</evidence>
<dbReference type="PANTHER" id="PTHR31264">
    <property type="entry name" value="OS07G0554500 PROTEIN-RELATED"/>
    <property type="match status" value="1"/>
</dbReference>
<proteinExistence type="predicted"/>
<comment type="cofactor">
    <cofactor evidence="1">
        <name>a divalent metal cation</name>
        <dbReference type="ChEBI" id="CHEBI:60240"/>
    </cofactor>
</comment>
<dbReference type="EMBL" id="KD000194">
    <property type="protein sequence ID" value="EMS68915.1"/>
    <property type="molecule type" value="Genomic_DNA"/>
</dbReference>
<dbReference type="PANTHER" id="PTHR31264:SF23">
    <property type="entry name" value="F-BOX DOMAIN-CONTAINING PROTEIN"/>
    <property type="match status" value="1"/>
</dbReference>
<dbReference type="STRING" id="4572.M8AUK4"/>
<dbReference type="Pfam" id="PF12776">
    <property type="entry name" value="Myb_DNA-bind_3"/>
    <property type="match status" value="1"/>
</dbReference>
<dbReference type="InterPro" id="IPR058353">
    <property type="entry name" value="DUF8040"/>
</dbReference>
<organism evidence="9">
    <name type="scientific">Triticum urartu</name>
    <name type="common">Red wild einkorn</name>
    <name type="synonym">Crithodium urartu</name>
    <dbReference type="NCBI Taxonomy" id="4572"/>
    <lineage>
        <taxon>Eukaryota</taxon>
        <taxon>Viridiplantae</taxon>
        <taxon>Streptophyta</taxon>
        <taxon>Embryophyta</taxon>
        <taxon>Tracheophyta</taxon>
        <taxon>Spermatophyta</taxon>
        <taxon>Magnoliopsida</taxon>
        <taxon>Liliopsida</taxon>
        <taxon>Poales</taxon>
        <taxon>Poaceae</taxon>
        <taxon>BOP clade</taxon>
        <taxon>Pooideae</taxon>
        <taxon>Triticodae</taxon>
        <taxon>Triticeae</taxon>
        <taxon>Triticinae</taxon>
        <taxon>Triticum</taxon>
    </lineage>
</organism>